<evidence type="ECO:0000313" key="1">
    <source>
        <dbReference type="EMBL" id="QHT07487.1"/>
    </source>
</evidence>
<reference evidence="1" key="1">
    <citation type="journal article" date="2020" name="Nature">
        <title>Giant virus diversity and host interactions through global metagenomics.</title>
        <authorList>
            <person name="Schulz F."/>
            <person name="Roux S."/>
            <person name="Paez-Espino D."/>
            <person name="Jungbluth S."/>
            <person name="Walsh D.A."/>
            <person name="Denef V.J."/>
            <person name="McMahon K.D."/>
            <person name="Konstantinidis K.T."/>
            <person name="Eloe-Fadrosh E.A."/>
            <person name="Kyrpides N.C."/>
            <person name="Woyke T."/>
        </authorList>
    </citation>
    <scope>NUCLEOTIDE SEQUENCE</scope>
    <source>
        <strain evidence="1">GVMAG-M-3300021963-12</strain>
    </source>
</reference>
<dbReference type="AlphaFoldDB" id="A0A6C0CTE0"/>
<protein>
    <submittedName>
        <fullName evidence="1">Uncharacterized protein</fullName>
    </submittedName>
</protein>
<proteinExistence type="predicted"/>
<organism evidence="1">
    <name type="scientific">viral metagenome</name>
    <dbReference type="NCBI Taxonomy" id="1070528"/>
    <lineage>
        <taxon>unclassified sequences</taxon>
        <taxon>metagenomes</taxon>
        <taxon>organismal metagenomes</taxon>
    </lineage>
</organism>
<dbReference type="EMBL" id="MN739481">
    <property type="protein sequence ID" value="QHT07487.1"/>
    <property type="molecule type" value="Genomic_DNA"/>
</dbReference>
<sequence length="71" mass="7975">MSLKLRSIIILFVDMAKAMTYSQAYTAWGREKQINSLLCRQTLKKGDSLTITVTRVGGAFTNQKYLPSIFG</sequence>
<name>A0A6C0CTE0_9ZZZZ</name>
<accession>A0A6C0CTE0</accession>